<dbReference type="AlphaFoldDB" id="W9C6Z7"/>
<gene>
    <name evidence="1" type="ORF">SBOR_7998</name>
</gene>
<accession>W9C6Z7</accession>
<evidence type="ECO:0000313" key="1">
    <source>
        <dbReference type="EMBL" id="ESZ91636.1"/>
    </source>
</evidence>
<organism evidence="1 2">
    <name type="scientific">Sclerotinia borealis (strain F-4128)</name>
    <dbReference type="NCBI Taxonomy" id="1432307"/>
    <lineage>
        <taxon>Eukaryota</taxon>
        <taxon>Fungi</taxon>
        <taxon>Dikarya</taxon>
        <taxon>Ascomycota</taxon>
        <taxon>Pezizomycotina</taxon>
        <taxon>Leotiomycetes</taxon>
        <taxon>Helotiales</taxon>
        <taxon>Sclerotiniaceae</taxon>
        <taxon>Sclerotinia</taxon>
    </lineage>
</organism>
<reference evidence="1 2" key="1">
    <citation type="journal article" date="2014" name="Genome Announc.">
        <title>Draft genome sequence of Sclerotinia borealis, a psychrophilic plant pathogenic fungus.</title>
        <authorList>
            <person name="Mardanov A.V."/>
            <person name="Beletsky A.V."/>
            <person name="Kadnikov V.V."/>
            <person name="Ignatov A.N."/>
            <person name="Ravin N.V."/>
        </authorList>
    </citation>
    <scope>NUCLEOTIDE SEQUENCE [LARGE SCALE GENOMIC DNA]</scope>
    <source>
        <strain evidence="2">F-4157</strain>
    </source>
</reference>
<dbReference type="OrthoDB" id="3551772at2759"/>
<comment type="caution">
    <text evidence="1">The sequence shown here is derived from an EMBL/GenBank/DDBJ whole genome shotgun (WGS) entry which is preliminary data.</text>
</comment>
<evidence type="ECO:0008006" key="3">
    <source>
        <dbReference type="Google" id="ProtNLM"/>
    </source>
</evidence>
<protein>
    <recommendedName>
        <fullName evidence="3">Fungal-type protein kinase domain-containing protein</fullName>
    </recommendedName>
</protein>
<evidence type="ECO:0000313" key="2">
    <source>
        <dbReference type="Proteomes" id="UP000019487"/>
    </source>
</evidence>
<sequence length="224" mass="25535">MSSTWVPHGHILDKDVEEPYQNAKVSIDAFGKGHHSIILIEDLCRLTWFPLPDFKSNSQIPPSYEVTKGPNKAKVCDLVTRSLDKTHKWYLFSFHEGKEKQAQVDNSAESGSTININIKDLENRAQDYCKEFFDVHRDVDLVYVNTFSGVSVRFWSVRRGDETLRGFWGGDEKDHFEHYRDVGLDAHFHDIERALLRMRPVSIPPVGQVFSQIGTVSLGGLSVT</sequence>
<dbReference type="Proteomes" id="UP000019487">
    <property type="component" value="Unassembled WGS sequence"/>
</dbReference>
<name>W9C6Z7_SCLBF</name>
<dbReference type="EMBL" id="AYSA01000476">
    <property type="protein sequence ID" value="ESZ91636.1"/>
    <property type="molecule type" value="Genomic_DNA"/>
</dbReference>
<dbReference type="HOGENOM" id="CLU_1261742_0_0_1"/>
<proteinExistence type="predicted"/>
<keyword evidence="2" id="KW-1185">Reference proteome</keyword>